<dbReference type="AlphaFoldDB" id="A0A2G9UEE9"/>
<evidence type="ECO:0000313" key="2">
    <source>
        <dbReference type="EMBL" id="PIO67860.1"/>
    </source>
</evidence>
<evidence type="ECO:0000256" key="1">
    <source>
        <dbReference type="SAM" id="MobiDB-lite"/>
    </source>
</evidence>
<accession>A0A2G9UEE9</accession>
<feature type="compositionally biased region" description="Low complexity" evidence="1">
    <location>
        <begin position="289"/>
        <end position="299"/>
    </location>
</feature>
<keyword evidence="3" id="KW-1185">Reference proteome</keyword>
<evidence type="ECO:0000313" key="3">
    <source>
        <dbReference type="Proteomes" id="UP000230423"/>
    </source>
</evidence>
<dbReference type="Proteomes" id="UP000230423">
    <property type="component" value="Unassembled WGS sequence"/>
</dbReference>
<name>A0A2G9UEE9_TELCI</name>
<proteinExistence type="predicted"/>
<reference evidence="2 3" key="1">
    <citation type="submission" date="2015-09" db="EMBL/GenBank/DDBJ databases">
        <title>Draft genome of the parasitic nematode Teladorsagia circumcincta isolate WARC Sus (inbred).</title>
        <authorList>
            <person name="Mitreva M."/>
        </authorList>
    </citation>
    <scope>NUCLEOTIDE SEQUENCE [LARGE SCALE GENOMIC DNA]</scope>
    <source>
        <strain evidence="2 3">S</strain>
    </source>
</reference>
<feature type="compositionally biased region" description="Polar residues" evidence="1">
    <location>
        <begin position="255"/>
        <end position="276"/>
    </location>
</feature>
<organism evidence="2 3">
    <name type="scientific">Teladorsagia circumcincta</name>
    <name type="common">Brown stomach worm</name>
    <name type="synonym">Ostertagia circumcincta</name>
    <dbReference type="NCBI Taxonomy" id="45464"/>
    <lineage>
        <taxon>Eukaryota</taxon>
        <taxon>Metazoa</taxon>
        <taxon>Ecdysozoa</taxon>
        <taxon>Nematoda</taxon>
        <taxon>Chromadorea</taxon>
        <taxon>Rhabditida</taxon>
        <taxon>Rhabditina</taxon>
        <taxon>Rhabditomorpha</taxon>
        <taxon>Strongyloidea</taxon>
        <taxon>Trichostrongylidae</taxon>
        <taxon>Teladorsagia</taxon>
    </lineage>
</organism>
<feature type="region of interest" description="Disordered" evidence="1">
    <location>
        <begin position="198"/>
        <end position="347"/>
    </location>
</feature>
<sequence>MGYPASLQCLVKSSGFENRLRNRDVRENREDRIKAFPKSLWSIFENDSREKDVDKRPSHRLRNKSSEPRCAFKCHCNPEHEEQYRARPVSLHHNLAPISRRTFEPIEICWSGAKWREQQLLAGTVASPRSSYCNGSMRIGDLKRAVEDVILRPDQNPLNDLDKRDTIAALDLCQPEPSPPLPACQPSAASMNACSCSSETVPVDVPRPPPPLCTSTSLDTIVNRPQPVLYRHSAGVSRRQSRVLSTLQSKRKRSNSLTNYQKTPGTSVSLPPSARQTPMRFGDDDPHRSSLGSSDSHSSVARSEDYSQDYVAEEDETPHHKFPKRETSDKDQLNQYDLIAAHQEDGL</sequence>
<dbReference type="OrthoDB" id="5874823at2759"/>
<gene>
    <name evidence="2" type="ORF">TELCIR_10377</name>
</gene>
<dbReference type="EMBL" id="KZ347378">
    <property type="protein sequence ID" value="PIO67860.1"/>
    <property type="molecule type" value="Genomic_DNA"/>
</dbReference>
<protein>
    <submittedName>
        <fullName evidence="2">Uncharacterized protein</fullName>
    </submittedName>
</protein>